<evidence type="ECO:0000259" key="1">
    <source>
        <dbReference type="Pfam" id="PF01494"/>
    </source>
</evidence>
<comment type="caution">
    <text evidence="2">The sequence shown here is derived from an EMBL/GenBank/DDBJ whole genome shotgun (WGS) entry which is preliminary data.</text>
</comment>
<dbReference type="InterPro" id="IPR036188">
    <property type="entry name" value="FAD/NAD-bd_sf"/>
</dbReference>
<feature type="domain" description="FAD-binding" evidence="1">
    <location>
        <begin position="12"/>
        <end position="193"/>
    </location>
</feature>
<dbReference type="Gene3D" id="3.50.50.60">
    <property type="entry name" value="FAD/NAD(P)-binding domain"/>
    <property type="match status" value="1"/>
</dbReference>
<keyword evidence="3" id="KW-1185">Reference proteome</keyword>
<dbReference type="PANTHER" id="PTHR43747">
    <property type="entry name" value="FAD-BINDING PROTEIN"/>
    <property type="match status" value="1"/>
</dbReference>
<name>A0A8B2NR08_9HYPH</name>
<gene>
    <name evidence="2" type="ORF">DLJ53_13200</name>
</gene>
<dbReference type="EMBL" id="QHHQ01000002">
    <property type="protein sequence ID" value="RAI02316.1"/>
    <property type="molecule type" value="Genomic_DNA"/>
</dbReference>
<dbReference type="PANTHER" id="PTHR43747:SF1">
    <property type="entry name" value="SLR1998 PROTEIN"/>
    <property type="match status" value="1"/>
</dbReference>
<sequence>MTVVRPAGRGVYDVAVAGGGPAGAATAAILAGMGCRVVLLDARDARVPHRPAPGEVLTPNAVPALAALDLLERLEGDPDLARPLHAIVRRWPGRPVETEPLIGAPGGRGFVVDRPRFDVMLLARCEAAGVTVRRATRVMRLTRADGWRLGTDAGETVRAAVVVDATGRAARVARQVSARRVAGHRLIALCGTCDAAIRAGTLVVAAFDRATPPGDPAAGGWWYAVAAPSGLSFALLGSDTGDLRRGAGRDRLAVMADALGLPAETLCDARLRVADATPSRLKLACGPGWLAVGDAAASFDPIASQGLANALASAPEAAKAALSMLECDATPALAYADAVAATWQRTADIAPHYQPRVFERS</sequence>
<protein>
    <recommendedName>
        <fullName evidence="1">FAD-binding domain-containing protein</fullName>
    </recommendedName>
</protein>
<dbReference type="SUPFAM" id="SSF51905">
    <property type="entry name" value="FAD/NAD(P)-binding domain"/>
    <property type="match status" value="1"/>
</dbReference>
<dbReference type="AlphaFoldDB" id="A0A8B2NR08"/>
<evidence type="ECO:0000313" key="3">
    <source>
        <dbReference type="Proteomes" id="UP000249590"/>
    </source>
</evidence>
<organism evidence="2 3">
    <name type="scientific">Acuticoccus sediminis</name>
    <dbReference type="NCBI Taxonomy" id="2184697"/>
    <lineage>
        <taxon>Bacteria</taxon>
        <taxon>Pseudomonadati</taxon>
        <taxon>Pseudomonadota</taxon>
        <taxon>Alphaproteobacteria</taxon>
        <taxon>Hyphomicrobiales</taxon>
        <taxon>Amorphaceae</taxon>
        <taxon>Acuticoccus</taxon>
    </lineage>
</organism>
<dbReference type="InterPro" id="IPR050816">
    <property type="entry name" value="Flavin-dep_Halogenase_NPB"/>
</dbReference>
<dbReference type="Gene3D" id="3.30.9.100">
    <property type="match status" value="1"/>
</dbReference>
<dbReference type="GO" id="GO:0071949">
    <property type="term" value="F:FAD binding"/>
    <property type="evidence" value="ECO:0007669"/>
    <property type="project" value="InterPro"/>
</dbReference>
<dbReference type="PROSITE" id="PS51257">
    <property type="entry name" value="PROKAR_LIPOPROTEIN"/>
    <property type="match status" value="1"/>
</dbReference>
<dbReference type="Pfam" id="PF01494">
    <property type="entry name" value="FAD_binding_3"/>
    <property type="match status" value="1"/>
</dbReference>
<dbReference type="InterPro" id="IPR002938">
    <property type="entry name" value="FAD-bd"/>
</dbReference>
<accession>A0A8B2NR08</accession>
<evidence type="ECO:0000313" key="2">
    <source>
        <dbReference type="EMBL" id="RAI02316.1"/>
    </source>
</evidence>
<reference evidence="2 3" key="1">
    <citation type="submission" date="2018-05" db="EMBL/GenBank/DDBJ databases">
        <title>Acuticoccus sediminis sp. nov., isolated from deep-sea sediment of Indian Ocean.</title>
        <authorList>
            <person name="Liu X."/>
            <person name="Lai Q."/>
            <person name="Du Y."/>
            <person name="Sun F."/>
            <person name="Zhang X."/>
            <person name="Wang S."/>
            <person name="Shao Z."/>
        </authorList>
    </citation>
    <scope>NUCLEOTIDE SEQUENCE [LARGE SCALE GENOMIC DNA]</scope>
    <source>
        <strain evidence="2 3">PTG4-2</strain>
    </source>
</reference>
<dbReference type="Proteomes" id="UP000249590">
    <property type="component" value="Unassembled WGS sequence"/>
</dbReference>
<proteinExistence type="predicted"/>